<dbReference type="Proteomes" id="UP000541444">
    <property type="component" value="Unassembled WGS sequence"/>
</dbReference>
<reference evidence="1 2" key="1">
    <citation type="journal article" date="2020" name="IScience">
        <title>Genome Sequencing of the Endangered Kingdonia uniflora (Circaeasteraceae, Ranunculales) Reveals Potential Mechanisms of Evolutionary Specialization.</title>
        <authorList>
            <person name="Sun Y."/>
            <person name="Deng T."/>
            <person name="Zhang A."/>
            <person name="Moore M.J."/>
            <person name="Landis J.B."/>
            <person name="Lin N."/>
            <person name="Zhang H."/>
            <person name="Zhang X."/>
            <person name="Huang J."/>
            <person name="Zhang X."/>
            <person name="Sun H."/>
            <person name="Wang H."/>
        </authorList>
    </citation>
    <scope>NUCLEOTIDE SEQUENCE [LARGE SCALE GENOMIC DNA]</scope>
    <source>
        <strain evidence="1">TB1705</strain>
        <tissue evidence="1">Leaf</tissue>
    </source>
</reference>
<gene>
    <name evidence="1" type="ORF">GIB67_037055</name>
</gene>
<dbReference type="AlphaFoldDB" id="A0A7J7LHM5"/>
<comment type="caution">
    <text evidence="1">The sequence shown here is derived from an EMBL/GenBank/DDBJ whole genome shotgun (WGS) entry which is preliminary data.</text>
</comment>
<evidence type="ECO:0000313" key="2">
    <source>
        <dbReference type="Proteomes" id="UP000541444"/>
    </source>
</evidence>
<dbReference type="OrthoDB" id="20172at2759"/>
<dbReference type="EMBL" id="JACGCM010002279">
    <property type="protein sequence ID" value="KAF6142137.1"/>
    <property type="molecule type" value="Genomic_DNA"/>
</dbReference>
<protein>
    <submittedName>
        <fullName evidence="1">Uncharacterized protein</fullName>
    </submittedName>
</protein>
<proteinExistence type="predicted"/>
<evidence type="ECO:0000313" key="1">
    <source>
        <dbReference type="EMBL" id="KAF6142137.1"/>
    </source>
</evidence>
<accession>A0A7J7LHM5</accession>
<name>A0A7J7LHM5_9MAGN</name>
<keyword evidence="2" id="KW-1185">Reference proteome</keyword>
<sequence>MMTMYATERIAYGQKYKKEVCPSIGLLLIKRVLYNFTPDEFCPDADVVPGCDQKHEDIDPDALHKSFVLRIVDAKVKSRHRPKLNNVKAMEATVAAKYFITPR</sequence>
<organism evidence="1 2">
    <name type="scientific">Kingdonia uniflora</name>
    <dbReference type="NCBI Taxonomy" id="39325"/>
    <lineage>
        <taxon>Eukaryota</taxon>
        <taxon>Viridiplantae</taxon>
        <taxon>Streptophyta</taxon>
        <taxon>Embryophyta</taxon>
        <taxon>Tracheophyta</taxon>
        <taxon>Spermatophyta</taxon>
        <taxon>Magnoliopsida</taxon>
        <taxon>Ranunculales</taxon>
        <taxon>Circaeasteraceae</taxon>
        <taxon>Kingdonia</taxon>
    </lineage>
</organism>